<reference evidence="4" key="1">
    <citation type="submission" date="2025-08" db="UniProtKB">
        <authorList>
            <consortium name="RefSeq"/>
        </authorList>
    </citation>
    <scope>IDENTIFICATION</scope>
    <source>
        <tissue evidence="4">Gonads</tissue>
    </source>
</reference>
<keyword evidence="3" id="KW-1185">Reference proteome</keyword>
<keyword evidence="2" id="KW-1133">Transmembrane helix</keyword>
<dbReference type="InterPro" id="IPR028994">
    <property type="entry name" value="Integrin_alpha_N"/>
</dbReference>
<evidence type="ECO:0000313" key="4">
    <source>
        <dbReference type="RefSeq" id="XP_013407545.1"/>
    </source>
</evidence>
<dbReference type="PANTHER" id="PTHR34284:SF1">
    <property type="entry name" value="FG-GAP REPEAT-CONTAINING PROTEIN"/>
    <property type="match status" value="1"/>
</dbReference>
<proteinExistence type="predicted"/>
<dbReference type="OMA" id="HVLICED"/>
<gene>
    <name evidence="4" type="primary">LOC106171653</name>
</gene>
<keyword evidence="2" id="KW-0472">Membrane</keyword>
<dbReference type="PANTHER" id="PTHR34284">
    <property type="entry name" value="FG-GAP REPEAT-CONTAINING PROTEIN"/>
    <property type="match status" value="1"/>
</dbReference>
<dbReference type="GeneID" id="106171653"/>
<organism evidence="3 4">
    <name type="scientific">Lingula anatina</name>
    <name type="common">Brachiopod</name>
    <name type="synonym">Lingula unguis</name>
    <dbReference type="NCBI Taxonomy" id="7574"/>
    <lineage>
        <taxon>Eukaryota</taxon>
        <taxon>Metazoa</taxon>
        <taxon>Spiralia</taxon>
        <taxon>Lophotrochozoa</taxon>
        <taxon>Brachiopoda</taxon>
        <taxon>Linguliformea</taxon>
        <taxon>Lingulata</taxon>
        <taxon>Lingulida</taxon>
        <taxon>Linguloidea</taxon>
        <taxon>Lingulidae</taxon>
        <taxon>Lingula</taxon>
    </lineage>
</organism>
<name>A0A1S3JAW4_LINAN</name>
<sequence length="706" mass="79652">MKAIGERLQTVKVKGVATLGLCLLIAFLLRPQDSYKLQPSWVKERSESETQEDFDAYNIDIQLPPPVITDLESDGVNEVVLILHNSGGQFNLEILATPETPVASIQQTLPHVEVRKEVVMPIGKRKHQKFDQISVPVAMATGYLEEYQSMVQVRKQVIVIVTSDWRVLCYDHELNLSWQKQLINTHGTRGRYHLKAMGALVLPLQLKKNDKGVIIVGGSYEHATHDAEELRSGNMKHRPPKLNTGTNDDDDDDKVLLTERDNFTHFSTFALSGRNGSILWHHLPSEFDEKIELQKSMFDAHHWKLGLKKGHMHTGEVPWNNYHRDIVRQLPYKWKEASDTRITVARFSRHAQDDPSESEGDLFSHIVSGIGDEHLKGYAYGGQRPHSDTEHVKDPNVIVTHNHEGLEVLNMLSGQPLTRWHVLADSYQGIFGDMDDDGLVEHIYVQYSELEDREIKDCHVVAETVFPVKKILFKRDLCTSPSSTWLGMLGVNEARASEDVERDVHPMLVKSIARRRGIIPHLTGATLKTKHKGHDAIFLLSNGRVTSYGPSGELHWQVQTPAKWNHMTLFYNTYPDHKLSISYAQEFMPSMKAMSFQVYGPQEAAVVAGWDHLALVDLKEGNVLGEHSLPCLPMVPVVTGDFDNDGWTDVIVICNEGYFGFSIQRAPNRWSTFLAGFAFICGVMLIMDILLQKSKSSEQGGTPSTI</sequence>
<dbReference type="OrthoDB" id="270568at2759"/>
<protein>
    <submittedName>
        <fullName evidence="4">Uncharacterized protein LOC106171653</fullName>
    </submittedName>
</protein>
<accession>A0A1S3JAW4</accession>
<dbReference type="STRING" id="7574.A0A1S3JAW4"/>
<feature type="region of interest" description="Disordered" evidence="1">
    <location>
        <begin position="227"/>
        <end position="253"/>
    </location>
</feature>
<dbReference type="AlphaFoldDB" id="A0A1S3JAW4"/>
<evidence type="ECO:0000256" key="1">
    <source>
        <dbReference type="SAM" id="MobiDB-lite"/>
    </source>
</evidence>
<feature type="transmembrane region" description="Helical" evidence="2">
    <location>
        <begin position="670"/>
        <end position="691"/>
    </location>
</feature>
<dbReference type="Proteomes" id="UP000085678">
    <property type="component" value="Unplaced"/>
</dbReference>
<keyword evidence="2" id="KW-0812">Transmembrane</keyword>
<evidence type="ECO:0000256" key="2">
    <source>
        <dbReference type="SAM" id="Phobius"/>
    </source>
</evidence>
<dbReference type="RefSeq" id="XP_013407545.1">
    <property type="nucleotide sequence ID" value="XM_013552091.1"/>
</dbReference>
<dbReference type="SUPFAM" id="SSF69318">
    <property type="entry name" value="Integrin alpha N-terminal domain"/>
    <property type="match status" value="1"/>
</dbReference>
<dbReference type="InParanoid" id="A0A1S3JAW4"/>
<dbReference type="KEGG" id="lak:106171653"/>
<evidence type="ECO:0000313" key="3">
    <source>
        <dbReference type="Proteomes" id="UP000085678"/>
    </source>
</evidence>